<dbReference type="Gene3D" id="3.40.50.150">
    <property type="entry name" value="Vaccinia Virus protein VP39"/>
    <property type="match status" value="1"/>
</dbReference>
<dbReference type="InterPro" id="IPR029063">
    <property type="entry name" value="SAM-dependent_MTases_sf"/>
</dbReference>
<dbReference type="NCBIfam" id="TIGR00406">
    <property type="entry name" value="prmA"/>
    <property type="match status" value="1"/>
</dbReference>
<dbReference type="InterPro" id="IPR050078">
    <property type="entry name" value="Ribosomal_L11_MeTrfase_PrmA"/>
</dbReference>
<keyword evidence="4 6" id="KW-0808">Transferase</keyword>
<keyword evidence="3 6" id="KW-0489">Methyltransferase</keyword>
<feature type="binding site" evidence="6">
    <location>
        <position position="188"/>
    </location>
    <ligand>
        <name>S-adenosyl-L-methionine</name>
        <dbReference type="ChEBI" id="CHEBI:59789"/>
    </ligand>
</feature>
<evidence type="ECO:0000256" key="2">
    <source>
        <dbReference type="ARBA" id="ARBA00022490"/>
    </source>
</evidence>
<reference evidence="7 8" key="1">
    <citation type="submission" date="2023-01" db="EMBL/GenBank/DDBJ databases">
        <title>Novel diversity within Roseofilum (Cyanobacteria; Desertifilaceae) from marine benthic mats with descriptions of four novel species.</title>
        <authorList>
            <person name="Wang Y."/>
            <person name="Berthold D.E."/>
            <person name="Hu J."/>
            <person name="Lefler F.W."/>
            <person name="Laughinghouse H.D. IV."/>
        </authorList>
    </citation>
    <scope>NUCLEOTIDE SEQUENCE [LARGE SCALE GENOMIC DNA]</scope>
    <source>
        <strain evidence="7 8">BLCC-M154</strain>
    </source>
</reference>
<feature type="binding site" evidence="6">
    <location>
        <position position="235"/>
    </location>
    <ligand>
        <name>S-adenosyl-L-methionine</name>
        <dbReference type="ChEBI" id="CHEBI:59789"/>
    </ligand>
</feature>
<evidence type="ECO:0000256" key="6">
    <source>
        <dbReference type="HAMAP-Rule" id="MF_00735"/>
    </source>
</evidence>
<organism evidence="7 8">
    <name type="scientific">Roseofilum acuticapitatum BLCC-M154</name>
    <dbReference type="NCBI Taxonomy" id="3022444"/>
    <lineage>
        <taxon>Bacteria</taxon>
        <taxon>Bacillati</taxon>
        <taxon>Cyanobacteriota</taxon>
        <taxon>Cyanophyceae</taxon>
        <taxon>Desertifilales</taxon>
        <taxon>Desertifilaceae</taxon>
        <taxon>Roseofilum</taxon>
        <taxon>Roseofilum acuticapitatum</taxon>
    </lineage>
</organism>
<evidence type="ECO:0000256" key="1">
    <source>
        <dbReference type="ARBA" id="ARBA00009741"/>
    </source>
</evidence>
<feature type="binding site" evidence="6">
    <location>
        <position position="139"/>
    </location>
    <ligand>
        <name>S-adenosyl-L-methionine</name>
        <dbReference type="ChEBI" id="CHEBI:59789"/>
    </ligand>
</feature>
<evidence type="ECO:0000256" key="3">
    <source>
        <dbReference type="ARBA" id="ARBA00022603"/>
    </source>
</evidence>
<evidence type="ECO:0000256" key="5">
    <source>
        <dbReference type="ARBA" id="ARBA00022691"/>
    </source>
</evidence>
<dbReference type="InterPro" id="IPR004498">
    <property type="entry name" value="Ribosomal_PrmA_MeTrfase"/>
</dbReference>
<keyword evidence="2 6" id="KW-0963">Cytoplasm</keyword>
<protein>
    <recommendedName>
        <fullName evidence="6">Ribosomal protein L11 methyltransferase</fullName>
        <shortName evidence="6">L11 Mtase</shortName>
        <ecNumber evidence="6">2.1.1.-</ecNumber>
    </recommendedName>
</protein>
<evidence type="ECO:0000313" key="8">
    <source>
        <dbReference type="Proteomes" id="UP001235303"/>
    </source>
</evidence>
<comment type="caution">
    <text evidence="7">The sequence shown here is derived from an EMBL/GenBank/DDBJ whole genome shotgun (WGS) entry which is preliminary data.</text>
</comment>
<evidence type="ECO:0000256" key="4">
    <source>
        <dbReference type="ARBA" id="ARBA00022679"/>
    </source>
</evidence>
<proteinExistence type="inferred from homology"/>
<keyword evidence="7" id="KW-0689">Ribosomal protein</keyword>
<name>A0ABT7AZZ0_9CYAN</name>
<feature type="binding site" evidence="6">
    <location>
        <position position="166"/>
    </location>
    <ligand>
        <name>S-adenosyl-L-methionine</name>
        <dbReference type="ChEBI" id="CHEBI:59789"/>
    </ligand>
</feature>
<comment type="function">
    <text evidence="6">Methylates ribosomal protein L11.</text>
</comment>
<comment type="subcellular location">
    <subcellularLocation>
        <location evidence="6">Cytoplasm</location>
    </subcellularLocation>
</comment>
<dbReference type="Proteomes" id="UP001235303">
    <property type="component" value="Unassembled WGS sequence"/>
</dbReference>
<dbReference type="RefSeq" id="WP_283756199.1">
    <property type="nucleotide sequence ID" value="NZ_JAQOSP010000154.1"/>
</dbReference>
<keyword evidence="7" id="KW-0687">Ribonucleoprotein</keyword>
<dbReference type="EC" id="2.1.1.-" evidence="6"/>
<dbReference type="Pfam" id="PF06325">
    <property type="entry name" value="PrmA"/>
    <property type="match status" value="1"/>
</dbReference>
<comment type="catalytic activity">
    <reaction evidence="6">
        <text>L-lysyl-[protein] + 3 S-adenosyl-L-methionine = N(6),N(6),N(6)-trimethyl-L-lysyl-[protein] + 3 S-adenosyl-L-homocysteine + 3 H(+)</text>
        <dbReference type="Rhea" id="RHEA:54192"/>
        <dbReference type="Rhea" id="RHEA-COMP:9752"/>
        <dbReference type="Rhea" id="RHEA-COMP:13826"/>
        <dbReference type="ChEBI" id="CHEBI:15378"/>
        <dbReference type="ChEBI" id="CHEBI:29969"/>
        <dbReference type="ChEBI" id="CHEBI:57856"/>
        <dbReference type="ChEBI" id="CHEBI:59789"/>
        <dbReference type="ChEBI" id="CHEBI:61961"/>
    </reaction>
</comment>
<dbReference type="CDD" id="cd02440">
    <property type="entry name" value="AdoMet_MTases"/>
    <property type="match status" value="1"/>
</dbReference>
<comment type="similarity">
    <text evidence="1 6">Belongs to the methyltransferase superfamily. PrmA family.</text>
</comment>
<evidence type="ECO:0000313" key="7">
    <source>
        <dbReference type="EMBL" id="MDJ1172451.1"/>
    </source>
</evidence>
<keyword evidence="8" id="KW-1185">Reference proteome</keyword>
<dbReference type="GO" id="GO:0008168">
    <property type="term" value="F:methyltransferase activity"/>
    <property type="evidence" value="ECO:0007669"/>
    <property type="project" value="UniProtKB-KW"/>
</dbReference>
<dbReference type="PIRSF" id="PIRSF000401">
    <property type="entry name" value="RPL11_MTase"/>
    <property type="match status" value="1"/>
</dbReference>
<dbReference type="PANTHER" id="PTHR43648">
    <property type="entry name" value="ELECTRON TRANSFER FLAVOPROTEIN BETA SUBUNIT LYSINE METHYLTRANSFERASE"/>
    <property type="match status" value="1"/>
</dbReference>
<dbReference type="GO" id="GO:0005840">
    <property type="term" value="C:ribosome"/>
    <property type="evidence" value="ECO:0007669"/>
    <property type="project" value="UniProtKB-KW"/>
</dbReference>
<sequence>MANHWWEIQILCDPGLEDLIFWRLDQFGCQGTSSETKGNSRLVQAYLPQEQAQLLDLAALSIGFRQDALTVSLPVPGVHWHLIEEEDWSITWKKYWQPESIGDRFIVCPAWLSPPEAPDRHILYLDPGIAFGTGSHATTQLCLESLEMRLGIDPQEEQNLVLADIGCGSGILSIGALLLGAHAVYAVDTDPLAVQATFCNGKINHLGGDRLITSQGSINELTETLPGPVDGILCNILAEVVIDLIPKFEAISKPTTWGVISGVLLDQAKPVADTLEQHGWMVATLWRRKEWCCFNIRRELDD</sequence>
<dbReference type="SUPFAM" id="SSF53335">
    <property type="entry name" value="S-adenosyl-L-methionine-dependent methyltransferases"/>
    <property type="match status" value="1"/>
</dbReference>
<dbReference type="PANTHER" id="PTHR43648:SF1">
    <property type="entry name" value="ELECTRON TRANSFER FLAVOPROTEIN BETA SUBUNIT LYSINE METHYLTRANSFERASE"/>
    <property type="match status" value="1"/>
</dbReference>
<keyword evidence="5 6" id="KW-0949">S-adenosyl-L-methionine</keyword>
<accession>A0ABT7AZZ0</accession>
<dbReference type="EMBL" id="JAQOSP010000154">
    <property type="protein sequence ID" value="MDJ1172451.1"/>
    <property type="molecule type" value="Genomic_DNA"/>
</dbReference>
<dbReference type="GO" id="GO:0032259">
    <property type="term" value="P:methylation"/>
    <property type="evidence" value="ECO:0007669"/>
    <property type="project" value="UniProtKB-KW"/>
</dbReference>
<gene>
    <name evidence="6 7" type="primary">prmA</name>
    <name evidence="7" type="ORF">PMG71_23770</name>
</gene>
<dbReference type="HAMAP" id="MF_00735">
    <property type="entry name" value="Methyltr_PrmA"/>
    <property type="match status" value="1"/>
</dbReference>